<dbReference type="PANTHER" id="PTHR11102">
    <property type="entry name" value="SEL-1-LIKE PROTEIN"/>
    <property type="match status" value="1"/>
</dbReference>
<dbReference type="Gene3D" id="1.10.510.10">
    <property type="entry name" value="Transferase(Phosphotransferase) domain 1"/>
    <property type="match status" value="1"/>
</dbReference>
<dbReference type="InterPro" id="IPR011990">
    <property type="entry name" value="TPR-like_helical_dom_sf"/>
</dbReference>
<evidence type="ECO:0000259" key="2">
    <source>
        <dbReference type="PROSITE" id="PS50011"/>
    </source>
</evidence>
<dbReference type="SUPFAM" id="SSF56112">
    <property type="entry name" value="Protein kinase-like (PK-like)"/>
    <property type="match status" value="1"/>
</dbReference>
<comment type="caution">
    <text evidence="3">The sequence shown here is derived from an EMBL/GenBank/DDBJ whole genome shotgun (WGS) entry which is preliminary data.</text>
</comment>
<accession>A0ABR2L4B6</accession>
<dbReference type="EMBL" id="JAPFFF010000001">
    <property type="protein sequence ID" value="KAK8898199.1"/>
    <property type="molecule type" value="Genomic_DNA"/>
</dbReference>
<proteinExistence type="inferred from homology"/>
<dbReference type="Gene3D" id="1.25.40.10">
    <property type="entry name" value="Tetratricopeptide repeat domain"/>
    <property type="match status" value="1"/>
</dbReference>
<dbReference type="Pfam" id="PF00069">
    <property type="entry name" value="Pkinase"/>
    <property type="match status" value="1"/>
</dbReference>
<dbReference type="PANTHER" id="PTHR11102:SF160">
    <property type="entry name" value="ERAD-ASSOCIATED E3 UBIQUITIN-PROTEIN LIGASE COMPONENT HRD3"/>
    <property type="match status" value="1"/>
</dbReference>
<comment type="similarity">
    <text evidence="1">Belongs to the sel-1 family.</text>
</comment>
<feature type="domain" description="Protein kinase" evidence="2">
    <location>
        <begin position="15"/>
        <end position="270"/>
    </location>
</feature>
<protein>
    <recommendedName>
        <fullName evidence="2">Protein kinase domain-containing protein</fullName>
    </recommendedName>
</protein>
<dbReference type="Proteomes" id="UP001470230">
    <property type="component" value="Unassembled WGS sequence"/>
</dbReference>
<reference evidence="3 4" key="1">
    <citation type="submission" date="2024-04" db="EMBL/GenBank/DDBJ databases">
        <title>Tritrichomonas musculus Genome.</title>
        <authorList>
            <person name="Alves-Ferreira E."/>
            <person name="Grigg M."/>
            <person name="Lorenzi H."/>
            <person name="Galac M."/>
        </authorList>
    </citation>
    <scope>NUCLEOTIDE SEQUENCE [LARGE SCALE GENOMIC DNA]</scope>
    <source>
        <strain evidence="3 4">EAF2021</strain>
    </source>
</reference>
<organism evidence="3 4">
    <name type="scientific">Tritrichomonas musculus</name>
    <dbReference type="NCBI Taxonomy" id="1915356"/>
    <lineage>
        <taxon>Eukaryota</taxon>
        <taxon>Metamonada</taxon>
        <taxon>Parabasalia</taxon>
        <taxon>Tritrichomonadida</taxon>
        <taxon>Tritrichomonadidae</taxon>
        <taxon>Tritrichomonas</taxon>
    </lineage>
</organism>
<dbReference type="SMART" id="SM00671">
    <property type="entry name" value="SEL1"/>
    <property type="match status" value="5"/>
</dbReference>
<dbReference type="InterPro" id="IPR006597">
    <property type="entry name" value="Sel1-like"/>
</dbReference>
<evidence type="ECO:0000313" key="3">
    <source>
        <dbReference type="EMBL" id="KAK8898199.1"/>
    </source>
</evidence>
<dbReference type="InterPro" id="IPR011009">
    <property type="entry name" value="Kinase-like_dom_sf"/>
</dbReference>
<evidence type="ECO:0000313" key="4">
    <source>
        <dbReference type="Proteomes" id="UP001470230"/>
    </source>
</evidence>
<dbReference type="InterPro" id="IPR050767">
    <property type="entry name" value="Sel1_AlgK"/>
</dbReference>
<dbReference type="PROSITE" id="PS50011">
    <property type="entry name" value="PROTEIN_KINASE_DOM"/>
    <property type="match status" value="1"/>
</dbReference>
<dbReference type="InterPro" id="IPR000719">
    <property type="entry name" value="Prot_kinase_dom"/>
</dbReference>
<dbReference type="Pfam" id="PF08238">
    <property type="entry name" value="Sel1"/>
    <property type="match status" value="5"/>
</dbReference>
<dbReference type="SUPFAM" id="SSF81901">
    <property type="entry name" value="HCP-like"/>
    <property type="match status" value="1"/>
</dbReference>
<sequence>MSTRQKYTKYIKNINEYINPQKLGTTGNTYLVEHNESHKRYVSRTYEELVTDQDQQSFFNEITFRITEQYPELMPIKALNLKDYNGENHPTILSYYMEKGSLEDNFNVLTKTQKYIIINSIANCCDFLHKCEVFHLNLNPNNILLDPQYYPRITDYYGFKIHKLIEKIDNKIGLSLYMAPEVIHEKKFGPEADVYSFGIIAYEILTNDRSFTNMVKKYESFDDIPQNILPNLSLIKNDHLRSIVMKCLSLDPKERPTFPDIIESLNDKLIKKDMKVEHRDLQKYINFQSLERAKLKDPVAMNRIGCIRDYEKADIKEILKYYDGAIEQGNGSAMFNKIGMLYFGRNCQRNVEEAMKLMKLAIKHNNPFAMTNYGCFLFFGVDVPRDTEEGLYYLKTGVKANNSYAMLELGKIYLNGFSVPTNTDKALQLFEKSASLQNAGAMVCLAEMYKNGNGVQKDINVAIKWLKEAIDLYSNEAKCVLADIYAYEDGFKNEEEALRLLDEAIEDNYTKAVIKKHNLIFHDNKKDADEDLIDVCYIDFFDGLHIEKPKSHHIKYLPKSDFQNSSH</sequence>
<name>A0ABR2L4B6_9EUKA</name>
<gene>
    <name evidence="3" type="ORF">M9Y10_000473</name>
</gene>
<evidence type="ECO:0000256" key="1">
    <source>
        <dbReference type="ARBA" id="ARBA00038101"/>
    </source>
</evidence>
<keyword evidence="4" id="KW-1185">Reference proteome</keyword>